<proteinExistence type="predicted"/>
<dbReference type="CDD" id="cd02440">
    <property type="entry name" value="AdoMet_MTases"/>
    <property type="match status" value="1"/>
</dbReference>
<dbReference type="SUPFAM" id="SSF53335">
    <property type="entry name" value="S-adenosyl-L-methionine-dependent methyltransferases"/>
    <property type="match status" value="1"/>
</dbReference>
<sequence>MNIKRFFNILLNKKKIESTLPLSDDEFYEELFIKNTSWNSKTPNNDELKRWEIIERHIKQIISETKNNIKILDLGSGRGWLTNLISNYGSSIGVEPVSKVVDYARSLYPHLKFIAGSTTKMLGLGYGGQFQLIVSSEVIEHISNNEKPKFIADIYKLLSSKGYCIITTPRQEVQEEWNRYVSANQPVEDWISEEELRDLFESNGFKQLDSSRIPLKQKQSGKYFDVYQVALFRKNK</sequence>
<dbReference type="OrthoDB" id="9789123at2"/>
<comment type="caution">
    <text evidence="1">The sequence shown here is derived from an EMBL/GenBank/DDBJ whole genome shotgun (WGS) entry which is preliminary data.</text>
</comment>
<dbReference type="RefSeq" id="WP_007648654.1">
    <property type="nucleotide sequence ID" value="NZ_ANLA01000007.1"/>
</dbReference>
<dbReference type="Proteomes" id="UP000012024">
    <property type="component" value="Unassembled WGS sequence"/>
</dbReference>
<dbReference type="EMBL" id="ANLA01000007">
    <property type="protein sequence ID" value="EMQ95508.1"/>
    <property type="molecule type" value="Genomic_DNA"/>
</dbReference>
<reference evidence="1 2" key="1">
    <citation type="submission" date="2012-12" db="EMBL/GenBank/DDBJ databases">
        <title>Genome assembly of Formosa sp. AK20.</title>
        <authorList>
            <person name="Kumar R."/>
            <person name="Khatri I."/>
            <person name="Vaidya B."/>
            <person name="Subramanian S."/>
            <person name="Pinnaka A."/>
        </authorList>
    </citation>
    <scope>NUCLEOTIDE SEQUENCE [LARGE SCALE GENOMIC DNA]</scope>
    <source>
        <strain evidence="1 2">AK20</strain>
    </source>
</reference>
<dbReference type="AlphaFoldDB" id="M7NAI6"/>
<dbReference type="eggNOG" id="COG2227">
    <property type="taxonomic scope" value="Bacteria"/>
</dbReference>
<organism evidence="1 2">
    <name type="scientific">Xanthomarina gelatinilytica</name>
    <dbReference type="NCBI Taxonomy" id="1137281"/>
    <lineage>
        <taxon>Bacteria</taxon>
        <taxon>Pseudomonadati</taxon>
        <taxon>Bacteroidota</taxon>
        <taxon>Flavobacteriia</taxon>
        <taxon>Flavobacteriales</taxon>
        <taxon>Flavobacteriaceae</taxon>
        <taxon>Xanthomarina</taxon>
    </lineage>
</organism>
<protein>
    <recommendedName>
        <fullName evidence="3">Methyltransferase domain-containing protein</fullName>
    </recommendedName>
</protein>
<accession>M7NAI6</accession>
<gene>
    <name evidence="1" type="ORF">D778_02602</name>
</gene>
<dbReference type="Gene3D" id="3.40.50.150">
    <property type="entry name" value="Vaccinia Virus protein VP39"/>
    <property type="match status" value="1"/>
</dbReference>
<keyword evidence="2" id="KW-1185">Reference proteome</keyword>
<name>M7NAI6_9FLAO</name>
<dbReference type="PANTHER" id="PTHR43861">
    <property type="entry name" value="TRANS-ACONITATE 2-METHYLTRANSFERASE-RELATED"/>
    <property type="match status" value="1"/>
</dbReference>
<dbReference type="InterPro" id="IPR029063">
    <property type="entry name" value="SAM-dependent_MTases_sf"/>
</dbReference>
<dbReference type="PATRIC" id="fig|1137281.3.peg.1191"/>
<dbReference type="Pfam" id="PF13489">
    <property type="entry name" value="Methyltransf_23"/>
    <property type="match status" value="1"/>
</dbReference>
<evidence type="ECO:0000313" key="1">
    <source>
        <dbReference type="EMBL" id="EMQ95508.1"/>
    </source>
</evidence>
<evidence type="ECO:0000313" key="2">
    <source>
        <dbReference type="Proteomes" id="UP000012024"/>
    </source>
</evidence>
<evidence type="ECO:0008006" key="3">
    <source>
        <dbReference type="Google" id="ProtNLM"/>
    </source>
</evidence>
<dbReference type="GeneID" id="98641095"/>